<evidence type="ECO:0000313" key="8">
    <source>
        <dbReference type="EMBL" id="MFC7203113.1"/>
    </source>
</evidence>
<feature type="transmembrane region" description="Helical" evidence="7">
    <location>
        <begin position="144"/>
        <end position="169"/>
    </location>
</feature>
<comment type="caution">
    <text evidence="8">The sequence shown here is derived from an EMBL/GenBank/DDBJ whole genome shotgun (WGS) entry which is preliminary data.</text>
</comment>
<proteinExistence type="inferred from homology"/>
<evidence type="ECO:0000256" key="7">
    <source>
        <dbReference type="SAM" id="Phobius"/>
    </source>
</evidence>
<keyword evidence="3 7" id="KW-0812">Transmembrane</keyword>
<gene>
    <name evidence="8" type="ORF">ACFQJC_06280</name>
</gene>
<dbReference type="Proteomes" id="UP001596481">
    <property type="component" value="Unassembled WGS sequence"/>
</dbReference>
<name>A0ABD5ZD73_9EURY</name>
<evidence type="ECO:0000256" key="1">
    <source>
        <dbReference type="ARBA" id="ARBA00004141"/>
    </source>
</evidence>
<feature type="transmembrane region" description="Helical" evidence="7">
    <location>
        <begin position="12"/>
        <end position="41"/>
    </location>
</feature>
<feature type="transmembrane region" description="Helical" evidence="7">
    <location>
        <begin position="205"/>
        <end position="226"/>
    </location>
</feature>
<accession>A0ABD5ZD73</accession>
<organism evidence="8 9">
    <name type="scientific">Haloferax namakaokahaiae</name>
    <dbReference type="NCBI Taxonomy" id="1748331"/>
    <lineage>
        <taxon>Archaea</taxon>
        <taxon>Methanobacteriati</taxon>
        <taxon>Methanobacteriota</taxon>
        <taxon>Stenosarchaea group</taxon>
        <taxon>Halobacteria</taxon>
        <taxon>Halobacteriales</taxon>
        <taxon>Haloferacaceae</taxon>
        <taxon>Haloferax</taxon>
    </lineage>
</organism>
<evidence type="ECO:0000256" key="3">
    <source>
        <dbReference type="ARBA" id="ARBA00022692"/>
    </source>
</evidence>
<feature type="transmembrane region" description="Helical" evidence="7">
    <location>
        <begin position="310"/>
        <end position="327"/>
    </location>
</feature>
<keyword evidence="9" id="KW-1185">Reference proteome</keyword>
<feature type="transmembrane region" description="Helical" evidence="7">
    <location>
        <begin position="280"/>
        <end position="298"/>
    </location>
</feature>
<dbReference type="InterPro" id="IPR002549">
    <property type="entry name" value="AI-2E-like"/>
</dbReference>
<reference evidence="8 9" key="1">
    <citation type="journal article" date="2019" name="Int. J. Syst. Evol. Microbiol.">
        <title>The Global Catalogue of Microorganisms (GCM) 10K type strain sequencing project: providing services to taxonomists for standard genome sequencing and annotation.</title>
        <authorList>
            <consortium name="The Broad Institute Genomics Platform"/>
            <consortium name="The Broad Institute Genome Sequencing Center for Infectious Disease"/>
            <person name="Wu L."/>
            <person name="Ma J."/>
        </authorList>
    </citation>
    <scope>NUCLEOTIDE SEQUENCE [LARGE SCALE GENOMIC DNA]</scope>
    <source>
        <strain evidence="8 9">DSM 29988</strain>
    </source>
</reference>
<evidence type="ECO:0000256" key="4">
    <source>
        <dbReference type="ARBA" id="ARBA00022989"/>
    </source>
</evidence>
<sequence>MSLSNRKRIGWWLYVLLLGGLVAFLAYSFVDILALGIFGYYATRPVCRRLSTIFDSERIPAVLTVLVVLLPVLLLTSYMVFELLQQLQRLSLSSGGGVFSMLATEIANTRSIPADERARMLSMLNNPLSTVQLRGSLVSTVDMAIGILQLVADTVLVLALSLTLSYALLERDNAVAAGLVVLFGGRNTTAYTYAVAIDEDLESVFFGNLLFVLFMSIVATLAYSVTNAIAPEGLRIPLVLVLGLLTGITSLVPIVVGKLVYLPVVAYLGVQSMNIEGNQLPFVGAVLLGYVLVLDLLPQSVLQPYISGRQFDTILLLFAYILGPMVFGWYGFFLLPILTILVFEVVRIVLPGLLHGDPLGQRPLLAAETGSKPQPKVEKREADDSDDDSDSTATSGGSEPNSGSDGDGTVDERGSPT</sequence>
<comment type="similarity">
    <text evidence="2">Belongs to the autoinducer-2 exporter (AI-2E) (TC 2.A.86) family.</text>
</comment>
<feature type="transmembrane region" description="Helical" evidence="7">
    <location>
        <begin position="61"/>
        <end position="81"/>
    </location>
</feature>
<keyword evidence="5 7" id="KW-0472">Membrane</keyword>
<dbReference type="Pfam" id="PF01594">
    <property type="entry name" value="AI-2E_transport"/>
    <property type="match status" value="1"/>
</dbReference>
<evidence type="ECO:0000256" key="2">
    <source>
        <dbReference type="ARBA" id="ARBA00009773"/>
    </source>
</evidence>
<evidence type="ECO:0000256" key="5">
    <source>
        <dbReference type="ARBA" id="ARBA00023136"/>
    </source>
</evidence>
<feature type="region of interest" description="Disordered" evidence="6">
    <location>
        <begin position="365"/>
        <end position="417"/>
    </location>
</feature>
<evidence type="ECO:0000256" key="6">
    <source>
        <dbReference type="SAM" id="MobiDB-lite"/>
    </source>
</evidence>
<feature type="transmembrane region" description="Helical" evidence="7">
    <location>
        <begin position="238"/>
        <end position="260"/>
    </location>
</feature>
<dbReference type="GO" id="GO:0016020">
    <property type="term" value="C:membrane"/>
    <property type="evidence" value="ECO:0007669"/>
    <property type="project" value="UniProtKB-SubCell"/>
</dbReference>
<evidence type="ECO:0000313" key="9">
    <source>
        <dbReference type="Proteomes" id="UP001596481"/>
    </source>
</evidence>
<dbReference type="EMBL" id="JBHTAA010000002">
    <property type="protein sequence ID" value="MFC7203113.1"/>
    <property type="molecule type" value="Genomic_DNA"/>
</dbReference>
<dbReference type="AlphaFoldDB" id="A0ABD5ZD73"/>
<comment type="subcellular location">
    <subcellularLocation>
        <location evidence="1">Membrane</location>
        <topology evidence="1">Multi-pass membrane protein</topology>
    </subcellularLocation>
</comment>
<dbReference type="RefSeq" id="WP_390222428.1">
    <property type="nucleotide sequence ID" value="NZ_JBHTAA010000002.1"/>
</dbReference>
<keyword evidence="4 7" id="KW-1133">Transmembrane helix</keyword>
<protein>
    <submittedName>
        <fullName evidence="8">AI-2E family transporter</fullName>
    </submittedName>
</protein>